<keyword evidence="2" id="KW-0472">Membrane</keyword>
<keyword evidence="2" id="KW-0812">Transmembrane</keyword>
<feature type="compositionally biased region" description="Pro residues" evidence="1">
    <location>
        <begin position="608"/>
        <end position="624"/>
    </location>
</feature>
<feature type="compositionally biased region" description="Low complexity" evidence="1">
    <location>
        <begin position="451"/>
        <end position="461"/>
    </location>
</feature>
<reference evidence="3 4" key="1">
    <citation type="submission" date="2024-09" db="EMBL/GenBank/DDBJ databases">
        <title>Rethinking Asexuality: The Enigmatic Case of Functional Sexual Genes in Lepraria (Stereocaulaceae).</title>
        <authorList>
            <person name="Doellman M."/>
            <person name="Sun Y."/>
            <person name="Barcenas-Pena A."/>
            <person name="Lumbsch H.T."/>
            <person name="Grewe F."/>
        </authorList>
    </citation>
    <scope>NUCLEOTIDE SEQUENCE [LARGE SCALE GENOMIC DNA]</scope>
    <source>
        <strain evidence="3 4">Grewe 0041</strain>
    </source>
</reference>
<feature type="transmembrane region" description="Helical" evidence="2">
    <location>
        <begin position="370"/>
        <end position="393"/>
    </location>
</feature>
<feature type="region of interest" description="Disordered" evidence="1">
    <location>
        <begin position="332"/>
        <end position="365"/>
    </location>
</feature>
<feature type="compositionally biased region" description="Polar residues" evidence="1">
    <location>
        <begin position="415"/>
        <end position="429"/>
    </location>
</feature>
<feature type="region of interest" description="Disordered" evidence="1">
    <location>
        <begin position="181"/>
        <end position="250"/>
    </location>
</feature>
<dbReference type="EMBL" id="JBHFEH010000037">
    <property type="protein sequence ID" value="KAL2051240.1"/>
    <property type="molecule type" value="Genomic_DNA"/>
</dbReference>
<keyword evidence="2" id="KW-1133">Transmembrane helix</keyword>
<feature type="compositionally biased region" description="Low complexity" evidence="1">
    <location>
        <begin position="222"/>
        <end position="250"/>
    </location>
</feature>
<organism evidence="3 4">
    <name type="scientific">Lepraria finkii</name>
    <dbReference type="NCBI Taxonomy" id="1340010"/>
    <lineage>
        <taxon>Eukaryota</taxon>
        <taxon>Fungi</taxon>
        <taxon>Dikarya</taxon>
        <taxon>Ascomycota</taxon>
        <taxon>Pezizomycotina</taxon>
        <taxon>Lecanoromycetes</taxon>
        <taxon>OSLEUM clade</taxon>
        <taxon>Lecanoromycetidae</taxon>
        <taxon>Lecanorales</taxon>
        <taxon>Lecanorineae</taxon>
        <taxon>Stereocaulaceae</taxon>
        <taxon>Lepraria</taxon>
    </lineage>
</organism>
<gene>
    <name evidence="3" type="ORF">ABVK25_008488</name>
</gene>
<feature type="compositionally biased region" description="Low complexity" evidence="1">
    <location>
        <begin position="559"/>
        <end position="577"/>
    </location>
</feature>
<keyword evidence="4" id="KW-1185">Reference proteome</keyword>
<feature type="region of interest" description="Disordered" evidence="1">
    <location>
        <begin position="403"/>
        <end position="429"/>
    </location>
</feature>
<feature type="compositionally biased region" description="Polar residues" evidence="1">
    <location>
        <begin position="100"/>
        <end position="117"/>
    </location>
</feature>
<accession>A0ABR4B100</accession>
<protein>
    <submittedName>
        <fullName evidence="3">Uncharacterized protein</fullName>
    </submittedName>
</protein>
<evidence type="ECO:0000256" key="2">
    <source>
        <dbReference type="SAM" id="Phobius"/>
    </source>
</evidence>
<feature type="compositionally biased region" description="Low complexity" evidence="1">
    <location>
        <begin position="181"/>
        <end position="192"/>
    </location>
</feature>
<evidence type="ECO:0000313" key="3">
    <source>
        <dbReference type="EMBL" id="KAL2051240.1"/>
    </source>
</evidence>
<feature type="region of interest" description="Disordered" evidence="1">
    <location>
        <begin position="447"/>
        <end position="657"/>
    </location>
</feature>
<name>A0ABR4B100_9LECA</name>
<proteinExistence type="predicted"/>
<feature type="compositionally biased region" description="Gly residues" evidence="1">
    <location>
        <begin position="336"/>
        <end position="345"/>
    </location>
</feature>
<feature type="compositionally biased region" description="Polar residues" evidence="1">
    <location>
        <begin position="488"/>
        <end position="506"/>
    </location>
</feature>
<evidence type="ECO:0000256" key="1">
    <source>
        <dbReference type="SAM" id="MobiDB-lite"/>
    </source>
</evidence>
<comment type="caution">
    <text evidence="3">The sequence shown here is derived from an EMBL/GenBank/DDBJ whole genome shotgun (WGS) entry which is preliminary data.</text>
</comment>
<feature type="compositionally biased region" description="Low complexity" evidence="1">
    <location>
        <begin position="525"/>
        <end position="538"/>
    </location>
</feature>
<sequence length="657" mass="66184">MPNLPKIVLPPYEDQAFDVLKYSHQEVQSLHDLSENQPSELRRRQLVPTPVYNAVQPTAKPITTMVAVDISDGKNVISHVVEPMSTAGTVNVPGEGEVNVTDTSTPPAHASNSASTPNINNFVPGSVVPPAAVQASSARTAALQTQEAIANELDSVPQSAAPSATPGHVAAASQSPMIIPESSSQQVLSSPSTPLPSTPKSSTGSSSSYFSSTPSPSPTPNPSANTLSPASNSTMSATSMGSSAAASSSLGSLSSQSSAMAFLFAQSTASQASMASISSTAAAASTLSGFTTSTGSSQFLSSGITATPTTLNASATSSLASQSAASTASAASNTGVGAGGIGGSSTGTTATPTSSSRSGSGNDNAPRTPVLVGGIVGGVAGLAFVLMLILLYFRRRRNNSGQRRIISPPLAPTVGQGSDPQSGSGIMTQRSSTAPIVGGILGRMRPLSSQTARTAATTDTAPSERGFQKISGRKLPSVLASGGDGYGDNTTGPSTGSIRHPSTQRNPGVAPGQGPFAGLAPGLRPSQPSPSHSLSGSSFYRDSQGFYGGVVPDTEKTESSSSPLSSSPAPVAPLAAATGTPPRRDEVANIRPGPARTPVINQPGQAPVRPPQQPSPRARGPPGPIADFPRVRDGLGRSHPSQDGSRGSRFREDTTPP</sequence>
<dbReference type="Proteomes" id="UP001590951">
    <property type="component" value="Unassembled WGS sequence"/>
</dbReference>
<feature type="compositionally biased region" description="Low complexity" evidence="1">
    <location>
        <begin position="198"/>
        <end position="214"/>
    </location>
</feature>
<feature type="compositionally biased region" description="Low complexity" evidence="1">
    <location>
        <begin position="346"/>
        <end position="361"/>
    </location>
</feature>
<feature type="region of interest" description="Disordered" evidence="1">
    <location>
        <begin position="87"/>
        <end position="117"/>
    </location>
</feature>
<evidence type="ECO:0000313" key="4">
    <source>
        <dbReference type="Proteomes" id="UP001590951"/>
    </source>
</evidence>